<protein>
    <recommendedName>
        <fullName evidence="1">Aminotransferase</fullName>
        <ecNumber evidence="1">2.6.1.-</ecNumber>
    </recommendedName>
</protein>
<evidence type="ECO:0000313" key="4">
    <source>
        <dbReference type="Proteomes" id="UP000018461"/>
    </source>
</evidence>
<feature type="domain" description="Aminotransferase class I/classII large" evidence="2">
    <location>
        <begin position="38"/>
        <end position="381"/>
    </location>
</feature>
<proteinExistence type="inferred from homology"/>
<dbReference type="PROSITE" id="PS00105">
    <property type="entry name" value="AA_TRANSFER_CLASS_1"/>
    <property type="match status" value="1"/>
</dbReference>
<dbReference type="HOGENOM" id="CLU_017584_4_3_9"/>
<reference evidence="3" key="1">
    <citation type="submission" date="2011-08" db="EMBL/GenBank/DDBJ databases">
        <authorList>
            <consortium name="The Broad Institute Genome Sequencing Platform"/>
            <person name="Earl A."/>
            <person name="Ward D."/>
            <person name="Feldgarden M."/>
            <person name="Gevers D."/>
            <person name="Sizova M."/>
            <person name="Hazen A."/>
            <person name="Epstein S."/>
            <person name="Young S.K."/>
            <person name="Zeng Q."/>
            <person name="Gargeya S."/>
            <person name="Fitzgerald M."/>
            <person name="Haas B."/>
            <person name="Abouelleil A."/>
            <person name="Alvarado L."/>
            <person name="Arachchi H.M."/>
            <person name="Berlin A."/>
            <person name="Brown A."/>
            <person name="Chapman S.B."/>
            <person name="Chen Z."/>
            <person name="Dunbar C."/>
            <person name="Freedman E."/>
            <person name="Gearin G."/>
            <person name="Gellesch M."/>
            <person name="Goldberg J."/>
            <person name="Griggs A."/>
            <person name="Gujja S."/>
            <person name="Heiman D."/>
            <person name="Howarth C."/>
            <person name="Larson L."/>
            <person name="Lui A."/>
            <person name="MacDonald P.J.P."/>
            <person name="Montmayeur A."/>
            <person name="Murphy C."/>
            <person name="Neiman D."/>
            <person name="Pearson M."/>
            <person name="Priest M."/>
            <person name="Roberts A."/>
            <person name="Saif S."/>
            <person name="Shea T."/>
            <person name="Shenoy N."/>
            <person name="Sisk P."/>
            <person name="Stolte C."/>
            <person name="Sykes S."/>
            <person name="Wortman J."/>
            <person name="Nusbaum C."/>
            <person name="Birren B."/>
        </authorList>
    </citation>
    <scope>NUCLEOTIDE SEQUENCE</scope>
    <source>
        <strain evidence="3">ACB1</strain>
    </source>
</reference>
<comment type="similarity">
    <text evidence="1">Belongs to the class-I pyridoxal-phosphate-dependent aminotransferase family.</text>
</comment>
<dbReference type="AlphaFoldDB" id="G9WKT8"/>
<dbReference type="InterPro" id="IPR015424">
    <property type="entry name" value="PyrdxlP-dep_Trfase"/>
</dbReference>
<reference evidence="3" key="2">
    <citation type="submission" date="2013-03" db="EMBL/GenBank/DDBJ databases">
        <title>The Genome Sequence of Oribacterium sp. ACB1.</title>
        <authorList>
            <consortium name="The Broad Institute Genomics Platform"/>
            <consortium name="The Broad Institute Genome Sequencing Center for Infectious Disease"/>
            <person name="Earl A."/>
            <person name="Ward D."/>
            <person name="Feldgarden M."/>
            <person name="Gevers D."/>
            <person name="Sizova M."/>
            <person name="Hazen A."/>
            <person name="Epstein S."/>
            <person name="Walker B."/>
            <person name="Young S."/>
            <person name="Zeng Q."/>
            <person name="Gargeya S."/>
            <person name="Fitzgerald M."/>
            <person name="Haas B."/>
            <person name="Abouelleil A."/>
            <person name="Allen A.W."/>
            <person name="Alvarado L."/>
            <person name="Arachchi H.M."/>
            <person name="Berlin A.M."/>
            <person name="Chapman S.B."/>
            <person name="Gainer-Dewar J."/>
            <person name="Goldberg J."/>
            <person name="Griggs A."/>
            <person name="Gujja S."/>
            <person name="Hansen M."/>
            <person name="Howarth C."/>
            <person name="Imamovic A."/>
            <person name="Ireland A."/>
            <person name="Larimer J."/>
            <person name="McCowan C."/>
            <person name="Murphy C."/>
            <person name="Pearson M."/>
            <person name="Poon T.W."/>
            <person name="Priest M."/>
            <person name="Roberts A."/>
            <person name="Saif S."/>
            <person name="Shea T."/>
            <person name="Sisk P."/>
            <person name="Sykes S."/>
            <person name="Wortman J."/>
            <person name="Nusbaum C."/>
            <person name="Birren B."/>
        </authorList>
    </citation>
    <scope>NUCLEOTIDE SEQUENCE [LARGE SCALE GENOMIC DNA]</scope>
    <source>
        <strain evidence="3">ACB1</strain>
    </source>
</reference>
<dbReference type="RefSeq" id="WP_009535819.1">
    <property type="nucleotide sequence ID" value="NZ_KE148312.1"/>
</dbReference>
<dbReference type="CDD" id="cd00609">
    <property type="entry name" value="AAT_like"/>
    <property type="match status" value="1"/>
</dbReference>
<name>G9WKT8_9FIRM</name>
<dbReference type="GO" id="GO:0030170">
    <property type="term" value="F:pyridoxal phosphate binding"/>
    <property type="evidence" value="ECO:0007669"/>
    <property type="project" value="InterPro"/>
</dbReference>
<dbReference type="EMBL" id="AFZC02000002">
    <property type="protein sequence ID" value="EHL13393.1"/>
    <property type="molecule type" value="Genomic_DNA"/>
</dbReference>
<dbReference type="InterPro" id="IPR004838">
    <property type="entry name" value="NHTrfase_class1_PyrdxlP-BS"/>
</dbReference>
<dbReference type="STRING" id="796943.HMPREF9625_01995"/>
<dbReference type="InterPro" id="IPR004839">
    <property type="entry name" value="Aminotransferase_I/II_large"/>
</dbReference>
<keyword evidence="4" id="KW-1185">Reference proteome</keyword>
<accession>G9WKT8</accession>
<dbReference type="PANTHER" id="PTHR42691:SF1">
    <property type="entry name" value="ASPARTATE AMINOTRANSFERASE YHDR-RELATED"/>
    <property type="match status" value="1"/>
</dbReference>
<dbReference type="Pfam" id="PF00155">
    <property type="entry name" value="Aminotran_1_2"/>
    <property type="match status" value="1"/>
</dbReference>
<keyword evidence="1" id="KW-0808">Transferase</keyword>
<dbReference type="GO" id="GO:0008483">
    <property type="term" value="F:transaminase activity"/>
    <property type="evidence" value="ECO:0007669"/>
    <property type="project" value="UniProtKB-KW"/>
</dbReference>
<gene>
    <name evidence="3" type="ORF">HMPREF9625_01995</name>
</gene>
<dbReference type="PATRIC" id="fig|796943.3.peg.352"/>
<comment type="cofactor">
    <cofactor evidence="1">
        <name>pyridoxal 5'-phosphate</name>
        <dbReference type="ChEBI" id="CHEBI:597326"/>
    </cofactor>
</comment>
<evidence type="ECO:0000313" key="3">
    <source>
        <dbReference type="EMBL" id="EHL13393.1"/>
    </source>
</evidence>
<dbReference type="NCBIfam" id="NF005305">
    <property type="entry name" value="PRK06836.1"/>
    <property type="match status" value="1"/>
</dbReference>
<dbReference type="Gene3D" id="3.90.1150.10">
    <property type="entry name" value="Aspartate Aminotransferase, domain 1"/>
    <property type="match status" value="2"/>
</dbReference>
<sequence length="405" mass="46112">MTLARSMKSLMEGNSVIRKMFELGQEMAEKYGKEQVYDFSLGNPVASVPYEVKNAIISLLENQDPHEIHGYMKNAGFPDVRKQVAEHLEKRFGLAYSAENILMCNGAAGGLNILMRCLLDEEDEVLCFAPYFTEYKAYVSHYKAKLTVVPMRKEDFSLNLDMAEQMIKRRTKAVILNNPNNPSGIIYSEEDLRALTKILKSAEERLGHPIYLICDEPYRELAYDDREVLFMPEIYENSIYLYSFSKTLSIPGERIGYLAISDRVEEGKELMAAAVIAGRTLGFVNAPSLFQKVIGQCLDVKVDLSFYDRNRKLLYTELSEMGFSCVPPQGAFYLLMKSPMEDTDAFLKLAEEEHIILVPTDGFGLPGYFRLAYCLPYEKIEASIPAFRALAKKCQERVLQDKEEQ</sequence>
<evidence type="ECO:0000259" key="2">
    <source>
        <dbReference type="Pfam" id="PF00155"/>
    </source>
</evidence>
<dbReference type="Gene3D" id="3.40.640.10">
    <property type="entry name" value="Type I PLP-dependent aspartate aminotransferase-like (Major domain)"/>
    <property type="match status" value="1"/>
</dbReference>
<dbReference type="InterPro" id="IPR015422">
    <property type="entry name" value="PyrdxlP-dep_Trfase_small"/>
</dbReference>
<dbReference type="PANTHER" id="PTHR42691">
    <property type="entry name" value="ASPARTATE AMINOTRANSFERASE YHDR-RELATED"/>
    <property type="match status" value="1"/>
</dbReference>
<dbReference type="InterPro" id="IPR015421">
    <property type="entry name" value="PyrdxlP-dep_Trfase_major"/>
</dbReference>
<comment type="caution">
    <text evidence="3">The sequence shown here is derived from an EMBL/GenBank/DDBJ whole genome shotgun (WGS) entry which is preliminary data.</text>
</comment>
<keyword evidence="1" id="KW-0032">Aminotransferase</keyword>
<dbReference type="SUPFAM" id="SSF53383">
    <property type="entry name" value="PLP-dependent transferases"/>
    <property type="match status" value="1"/>
</dbReference>
<dbReference type="Proteomes" id="UP000018461">
    <property type="component" value="Unassembled WGS sequence"/>
</dbReference>
<dbReference type="PRINTS" id="PR00753">
    <property type="entry name" value="ACCSYNTHASE"/>
</dbReference>
<dbReference type="EC" id="2.6.1.-" evidence="1"/>
<evidence type="ECO:0000256" key="1">
    <source>
        <dbReference type="RuleBase" id="RU000481"/>
    </source>
</evidence>
<organism evidence="3 4">
    <name type="scientific">Oribacterium parvum ACB1</name>
    <dbReference type="NCBI Taxonomy" id="796943"/>
    <lineage>
        <taxon>Bacteria</taxon>
        <taxon>Bacillati</taxon>
        <taxon>Bacillota</taxon>
        <taxon>Clostridia</taxon>
        <taxon>Lachnospirales</taxon>
        <taxon>Lachnospiraceae</taxon>
        <taxon>Oribacterium</taxon>
    </lineage>
</organism>